<keyword evidence="6" id="KW-0119">Carbohydrate metabolism</keyword>
<comment type="similarity">
    <text evidence="1">Belongs to the four-carbon acid sugar kinase family.</text>
</comment>
<dbReference type="InterPro" id="IPR008927">
    <property type="entry name" value="6-PGluconate_DH-like_C_sf"/>
</dbReference>
<evidence type="ECO:0000259" key="12">
    <source>
        <dbReference type="Pfam" id="PF03446"/>
    </source>
</evidence>
<dbReference type="Gene3D" id="3.20.20.70">
    <property type="entry name" value="Aldolase class I"/>
    <property type="match status" value="1"/>
</dbReference>
<evidence type="ECO:0000256" key="4">
    <source>
        <dbReference type="ARBA" id="ARBA00022777"/>
    </source>
</evidence>
<evidence type="ECO:0000259" key="13">
    <source>
        <dbReference type="Pfam" id="PF07005"/>
    </source>
</evidence>
<keyword evidence="17" id="KW-1185">Reference proteome</keyword>
<feature type="domain" description="Four-carbon acid sugar kinase nucleotide binding" evidence="15">
    <location>
        <begin position="1215"/>
        <end position="1381"/>
    </location>
</feature>
<dbReference type="InterPro" id="IPR013328">
    <property type="entry name" value="6PGD_dom2"/>
</dbReference>
<dbReference type="GO" id="GO:0016616">
    <property type="term" value="F:oxidoreductase activity, acting on the CH-OH group of donors, NAD or NADP as acceptor"/>
    <property type="evidence" value="ECO:0007669"/>
    <property type="project" value="InterPro"/>
</dbReference>
<dbReference type="GO" id="GO:0008270">
    <property type="term" value="F:zinc ion binding"/>
    <property type="evidence" value="ECO:0007669"/>
    <property type="project" value="InterPro"/>
</dbReference>
<name>A0AAF0QFA6_SOLVR</name>
<dbReference type="SUPFAM" id="SSF51735">
    <property type="entry name" value="NAD(P)-binding Rossmann-fold domains"/>
    <property type="match status" value="1"/>
</dbReference>
<dbReference type="Pfam" id="PF14833">
    <property type="entry name" value="NAD_binding_11"/>
    <property type="match status" value="1"/>
</dbReference>
<comment type="catalytic activity">
    <reaction evidence="11">
        <text>L-threonate + NAD(+) = 2-dehydro-L-erythronate + NADH + H(+)</text>
        <dbReference type="Rhea" id="RHEA:52548"/>
        <dbReference type="ChEBI" id="CHEBI:15378"/>
        <dbReference type="ChEBI" id="CHEBI:57540"/>
        <dbReference type="ChEBI" id="CHEBI:57561"/>
        <dbReference type="ChEBI" id="CHEBI:57945"/>
        <dbReference type="ChEBI" id="CHEBI:136669"/>
        <dbReference type="EC" id="1.1.1.411"/>
    </reaction>
</comment>
<dbReference type="InterPro" id="IPR031475">
    <property type="entry name" value="NBD_C"/>
</dbReference>
<dbReference type="Gene3D" id="3.40.50.10840">
    <property type="entry name" value="Putative sugar-binding, N-terminal domain"/>
    <property type="match status" value="1"/>
</dbReference>
<proteinExistence type="inferred from homology"/>
<evidence type="ECO:0000256" key="1">
    <source>
        <dbReference type="ARBA" id="ARBA00005715"/>
    </source>
</evidence>
<dbReference type="InterPro" id="IPR013785">
    <property type="entry name" value="Aldolase_TIM"/>
</dbReference>
<dbReference type="Proteomes" id="UP001234989">
    <property type="component" value="Chromosome 3"/>
</dbReference>
<accession>A0AAF0QFA6</accession>
<comment type="function">
    <text evidence="7">Catalyzes oxidation of L-threonate to 2-oxo-tetronate. Can use either NAD(+) or NADP(+) as cosubstrate, with a preference for NAD(+).</text>
</comment>
<sequence length="1673" mass="185010">MEGMSSLINTTKAKDWIRGFQVQNRASNNLEITHLQYADDTLVFCEAVRNHFLILRTIFIIFEAVSGLHINWGKSYIYPINEVVQIEELANTLGGQIGELPTIYLGMPLGAKSKSISIWSGVIEKCERKLANWKSQYLSRGGRLTMINSVLDALPTYMMSFFPAPAGVIDRIKVLRRTFFWQGNEDKRKYHLVKWEEMSISKKIGGVGIRNMKFQNQSLMMKWLWKFASAENSLWKEVIAAKYGMRDKWMTTKVTSPYGSTVWRSISDLWDLVLERSYCKVGNGRKVAFWMDKWCGQVPLSQRFPNLYDLCQMQQATVAELWNDQEWNLHFRRNLNDWEMCRITEFLVTLAQFSNLSEEEDSLVWNVGSKGCFTVNSAYEDLNTVGFEEVDWLALEDDMENQDTLEKQGETVNHLFLHCKWTTQLWQMFTNMREIKWVKPGRIKEVLKCWNRDGNAGRKEERWKMVPSCIWWTVSLIRPVQCVILCRKLYKLGVHMGMSLGVFKNSLPQLLRGNQTKHLFLNLFIQNLGNVLDMAKSHKFPVPLLTVAHQQLIAGILLCISSTGSSHPQQQKDDDSTLLKDALQVWESLLGVNLADAVNSKSYNPEELASQITSQSDTVKRIGFIGLGAMGFGMATHLLKSNFCVLGYDVYPPSLSRFADAGGLTGSTPAEVSQDVDVLVVMVTNELQAESVLYGDQGAVSALPSGASIILSSTVSPSFVSQLEKRLQSDPKKLKLVDAPVSGGVKKAANGTLTIMASGTDEALKHSGSVLAALSEKLYIIRGSCGAGSAVKMVNQLLAGVHIASAAEAMAFGARLGLNTRLLFDVITNSGGTSWMFENRGPHMIENDYTPLSALDIFVKDLGIVSREGSSRRVPLHIANIAHQLFLSGSAAGWGRLDDAAVVKVYETLSGVKVEGKLPVLNKESALQSLPPEWPVDPINEIRTLTENSLRTLIVLDDDPTGTQTVHDIEVLTEWSIESLIEEFKKRPKCFFILTNSRALTSEKASALIADICRNIDSAAKSVEKADYTVVLRGDSTLRGHFPEEADAAVSVLGEMDAWIICPFFLQGGRYTIGDTHYVADSDRLVPAGETEFAKDAAFGYKSSNLREWVEEKTKGQRPASSVSSISIQLLRNGGPDAVCEHLCNLQKGSTCIVNAASERDMTVFAAGMIKAELKGKHFLCRTAASFVSTRVGIIQKSPILPNDIGISRERNGGLIVVGSYVPKTTKQVEELKLQYGHVLKTIEISVNKVAMESSETREEEINRAAEMADVYLRNHKDTFIMTSRELITGKTPSESLEINFKVSSALVEIVRRITTRPRYILAKGGITSSDLATKALEAKRAKVVGQALAGIPVWQLGPESRHPKVPYIVFPGNVGDSNALAEVVKRWAHPGRLSTKELLLEAERGSYAVGAFNVYNLEGVEAVVAAAEEENSPAILQIHPSALKEGGVPLIACCISAAEQASVPITVHFDHGNSKQELLEVLEMGFDSLMVDGSHLPFKDNVSYTKYISSLAHSKKMLVEAELGRLSGTEDDLTVADYEAKLTDINQAHEFIDATAIDALAVCIGNVHGKYPPSGPNLRLDLLKDLYGLCSKKGVHVVLHGASGLSKEIIEECIKLGVRKFNVNTEVRKAYMDALSRPNKKDLINVMAFAKEAMKTVIAEKMRLFGSAGKAC</sequence>
<dbReference type="Pfam" id="PF03446">
    <property type="entry name" value="NAD_binding_2"/>
    <property type="match status" value="1"/>
</dbReference>
<evidence type="ECO:0000256" key="9">
    <source>
        <dbReference type="ARBA" id="ARBA00038870"/>
    </source>
</evidence>
<dbReference type="NCBIfam" id="NF043037">
    <property type="entry name" value="ThreonDh"/>
    <property type="match status" value="1"/>
</dbReference>
<protein>
    <recommendedName>
        <fullName evidence="10">L-threonate dehydrogenase</fullName>
        <ecNumber evidence="9">1.1.1.411</ecNumber>
    </recommendedName>
</protein>
<dbReference type="Pfam" id="PF01116">
    <property type="entry name" value="F_bP_aldolase"/>
    <property type="match status" value="1"/>
</dbReference>
<dbReference type="GO" id="GO:0005524">
    <property type="term" value="F:ATP binding"/>
    <property type="evidence" value="ECO:0007669"/>
    <property type="project" value="UniProtKB-KW"/>
</dbReference>
<dbReference type="Pfam" id="PF07005">
    <property type="entry name" value="SBD_N"/>
    <property type="match status" value="1"/>
</dbReference>
<comment type="similarity">
    <text evidence="8">Belongs to the HIBADH-related family. L-threonate dehydrogenase subfamily.</text>
</comment>
<dbReference type="InterPro" id="IPR037051">
    <property type="entry name" value="4-carb_acid_sugar_kinase_N_sf"/>
</dbReference>
<evidence type="ECO:0000259" key="15">
    <source>
        <dbReference type="Pfam" id="PF17042"/>
    </source>
</evidence>
<evidence type="ECO:0000256" key="6">
    <source>
        <dbReference type="ARBA" id="ARBA00023277"/>
    </source>
</evidence>
<feature type="domain" description="3-hydroxyisobutyrate dehydrogenase-like NAD-binding" evidence="14">
    <location>
        <begin position="786"/>
        <end position="906"/>
    </location>
</feature>
<dbReference type="SUPFAM" id="SSF51569">
    <property type="entry name" value="Aldolase"/>
    <property type="match status" value="1"/>
</dbReference>
<dbReference type="InterPro" id="IPR050006">
    <property type="entry name" value="LtnD"/>
</dbReference>
<dbReference type="InterPro" id="IPR036291">
    <property type="entry name" value="NAD(P)-bd_dom_sf"/>
</dbReference>
<evidence type="ECO:0000259" key="14">
    <source>
        <dbReference type="Pfam" id="PF14833"/>
    </source>
</evidence>
<dbReference type="Gene3D" id="3.40.980.20">
    <property type="entry name" value="Four-carbon acid sugar kinase, nucleotide binding domain"/>
    <property type="match status" value="1"/>
</dbReference>
<dbReference type="Gene3D" id="1.10.1040.10">
    <property type="entry name" value="N-(1-d-carboxylethyl)-l-norvaline Dehydrogenase, domain 2"/>
    <property type="match status" value="1"/>
</dbReference>
<feature type="domain" description="Four-carbon acid sugar kinase N-terminal" evidence="13">
    <location>
        <begin position="953"/>
        <end position="1190"/>
    </location>
</feature>
<dbReference type="SUPFAM" id="SSF142764">
    <property type="entry name" value="YgbK-like"/>
    <property type="match status" value="1"/>
</dbReference>
<dbReference type="NCBIfam" id="TIGR00167">
    <property type="entry name" value="cbbA"/>
    <property type="match status" value="1"/>
</dbReference>
<dbReference type="InterPro" id="IPR042213">
    <property type="entry name" value="NBD_C_sf"/>
</dbReference>
<dbReference type="Pfam" id="PF17042">
    <property type="entry name" value="NBD_C"/>
    <property type="match status" value="1"/>
</dbReference>
<feature type="domain" description="6-phosphogluconate dehydrogenase NADP-binding" evidence="12">
    <location>
        <begin position="621"/>
        <end position="779"/>
    </location>
</feature>
<dbReference type="PANTHER" id="PTHR43060">
    <property type="entry name" value="3-HYDROXYISOBUTYRATE DEHYDROGENASE-LIKE 1, MITOCHONDRIAL-RELATED"/>
    <property type="match status" value="1"/>
</dbReference>
<keyword evidence="3" id="KW-0547">Nucleotide-binding</keyword>
<dbReference type="InterPro" id="IPR010737">
    <property type="entry name" value="4-carb_acid_sugar_kinase_N"/>
</dbReference>
<evidence type="ECO:0000313" key="17">
    <source>
        <dbReference type="Proteomes" id="UP001234989"/>
    </source>
</evidence>
<dbReference type="GO" id="GO:0050661">
    <property type="term" value="F:NADP binding"/>
    <property type="evidence" value="ECO:0007669"/>
    <property type="project" value="InterPro"/>
</dbReference>
<dbReference type="InterPro" id="IPR029154">
    <property type="entry name" value="HIBADH-like_NADP-bd"/>
</dbReference>
<dbReference type="InterPro" id="IPR002204">
    <property type="entry name" value="3-OH-isobutyrate_DH-rel_CS"/>
</dbReference>
<evidence type="ECO:0000313" key="16">
    <source>
        <dbReference type="EMBL" id="WMV22093.1"/>
    </source>
</evidence>
<dbReference type="SUPFAM" id="SSF48179">
    <property type="entry name" value="6-phosphogluconate dehydrogenase C-terminal domain-like"/>
    <property type="match status" value="1"/>
</dbReference>
<evidence type="ECO:0000256" key="7">
    <source>
        <dbReference type="ARBA" id="ARBA00037062"/>
    </source>
</evidence>
<organism evidence="16 17">
    <name type="scientific">Solanum verrucosum</name>
    <dbReference type="NCBI Taxonomy" id="315347"/>
    <lineage>
        <taxon>Eukaryota</taxon>
        <taxon>Viridiplantae</taxon>
        <taxon>Streptophyta</taxon>
        <taxon>Embryophyta</taxon>
        <taxon>Tracheophyta</taxon>
        <taxon>Spermatophyta</taxon>
        <taxon>Magnoliopsida</taxon>
        <taxon>eudicotyledons</taxon>
        <taxon>Gunneridae</taxon>
        <taxon>Pentapetalae</taxon>
        <taxon>asterids</taxon>
        <taxon>lamiids</taxon>
        <taxon>Solanales</taxon>
        <taxon>Solanaceae</taxon>
        <taxon>Solanoideae</taxon>
        <taxon>Solaneae</taxon>
        <taxon>Solanum</taxon>
    </lineage>
</organism>
<dbReference type="InterPro" id="IPR000771">
    <property type="entry name" value="FBA_II"/>
</dbReference>
<evidence type="ECO:0000256" key="5">
    <source>
        <dbReference type="ARBA" id="ARBA00022840"/>
    </source>
</evidence>
<keyword evidence="5" id="KW-0067">ATP-binding</keyword>
<dbReference type="EC" id="1.1.1.411" evidence="9"/>
<dbReference type="InterPro" id="IPR006115">
    <property type="entry name" value="6PGDH_NADP-bd"/>
</dbReference>
<evidence type="ECO:0000256" key="3">
    <source>
        <dbReference type="ARBA" id="ARBA00022741"/>
    </source>
</evidence>
<keyword evidence="2" id="KW-0808">Transferase</keyword>
<evidence type="ECO:0000256" key="8">
    <source>
        <dbReference type="ARBA" id="ARBA00037979"/>
    </source>
</evidence>
<dbReference type="GO" id="GO:0016301">
    <property type="term" value="F:kinase activity"/>
    <property type="evidence" value="ECO:0007669"/>
    <property type="project" value="UniProtKB-KW"/>
</dbReference>
<keyword evidence="4" id="KW-0418">Kinase</keyword>
<evidence type="ECO:0000256" key="10">
    <source>
        <dbReference type="ARBA" id="ARBA00039407"/>
    </source>
</evidence>
<reference evidence="16" key="1">
    <citation type="submission" date="2023-08" db="EMBL/GenBank/DDBJ databases">
        <title>A de novo genome assembly of Solanum verrucosum Schlechtendal, a Mexican diploid species geographically isolated from the other diploid A-genome species in potato relatives.</title>
        <authorList>
            <person name="Hosaka K."/>
        </authorList>
    </citation>
    <scope>NUCLEOTIDE SEQUENCE</scope>
    <source>
        <tissue evidence="16">Young leaves</tissue>
    </source>
</reference>
<dbReference type="GO" id="GO:0005975">
    <property type="term" value="P:carbohydrate metabolic process"/>
    <property type="evidence" value="ECO:0007669"/>
    <property type="project" value="InterPro"/>
</dbReference>
<dbReference type="PANTHER" id="PTHR43060:SF17">
    <property type="entry name" value="L-THREONATE DEHYDROGENASE"/>
    <property type="match status" value="1"/>
</dbReference>
<dbReference type="EMBL" id="CP133614">
    <property type="protein sequence ID" value="WMV22093.1"/>
    <property type="molecule type" value="Genomic_DNA"/>
</dbReference>
<dbReference type="PROSITE" id="PS00895">
    <property type="entry name" value="3_HYDROXYISOBUT_DH"/>
    <property type="match status" value="1"/>
</dbReference>
<dbReference type="Gene3D" id="3.40.50.720">
    <property type="entry name" value="NAD(P)-binding Rossmann-like Domain"/>
    <property type="match status" value="1"/>
</dbReference>
<evidence type="ECO:0000256" key="11">
    <source>
        <dbReference type="ARBA" id="ARBA00047312"/>
    </source>
</evidence>
<dbReference type="CDD" id="cd00947">
    <property type="entry name" value="TBP_aldolase_IIB"/>
    <property type="match status" value="1"/>
</dbReference>
<gene>
    <name evidence="16" type="ORF">MTR67_015478</name>
</gene>
<dbReference type="GO" id="GO:0016832">
    <property type="term" value="F:aldehyde-lyase activity"/>
    <property type="evidence" value="ECO:0007669"/>
    <property type="project" value="InterPro"/>
</dbReference>
<dbReference type="GO" id="GO:0051287">
    <property type="term" value="F:NAD binding"/>
    <property type="evidence" value="ECO:0007669"/>
    <property type="project" value="InterPro"/>
</dbReference>
<evidence type="ECO:0000256" key="2">
    <source>
        <dbReference type="ARBA" id="ARBA00022679"/>
    </source>
</evidence>